<dbReference type="InterPro" id="IPR037523">
    <property type="entry name" value="VOC_core"/>
</dbReference>
<dbReference type="PROSITE" id="PS51819">
    <property type="entry name" value="VOC"/>
    <property type="match status" value="2"/>
</dbReference>
<reference evidence="2 3" key="1">
    <citation type="submission" date="2019-07" db="EMBL/GenBank/DDBJ databases">
        <title>Novel species isolated from glacier.</title>
        <authorList>
            <person name="Liu Q."/>
            <person name="Xin Y.-H."/>
        </authorList>
    </citation>
    <scope>NUCLEOTIDE SEQUENCE [LARGE SCALE GENOMIC DNA]</scope>
    <source>
        <strain evidence="2 3">LB1R16</strain>
    </source>
</reference>
<dbReference type="PANTHER" id="PTHR33993:SF14">
    <property type="entry name" value="GB|AAF24581.1"/>
    <property type="match status" value="1"/>
</dbReference>
<proteinExistence type="predicted"/>
<dbReference type="RefSeq" id="WP_144237707.1">
    <property type="nucleotide sequence ID" value="NZ_VJWA01000002.1"/>
</dbReference>
<protein>
    <submittedName>
        <fullName evidence="2">VOC family protein</fullName>
    </submittedName>
</protein>
<dbReference type="Proteomes" id="UP000317894">
    <property type="component" value="Unassembled WGS sequence"/>
</dbReference>
<evidence type="ECO:0000313" key="2">
    <source>
        <dbReference type="EMBL" id="TRW14502.1"/>
    </source>
</evidence>
<dbReference type="InterPro" id="IPR029068">
    <property type="entry name" value="Glyas_Bleomycin-R_OHBP_Dase"/>
</dbReference>
<evidence type="ECO:0000313" key="3">
    <source>
        <dbReference type="Proteomes" id="UP000317894"/>
    </source>
</evidence>
<dbReference type="CDD" id="cd07247">
    <property type="entry name" value="SgaA_N_like"/>
    <property type="match status" value="2"/>
</dbReference>
<dbReference type="InterPro" id="IPR052164">
    <property type="entry name" value="Anthracycline_SecMetBiosynth"/>
</dbReference>
<comment type="caution">
    <text evidence="2">The sequence shown here is derived from an EMBL/GenBank/DDBJ whole genome shotgun (WGS) entry which is preliminary data.</text>
</comment>
<keyword evidence="3" id="KW-1185">Reference proteome</keyword>
<feature type="domain" description="VOC" evidence="1">
    <location>
        <begin position="7"/>
        <end position="123"/>
    </location>
</feature>
<feature type="domain" description="VOC" evidence="1">
    <location>
        <begin position="141"/>
        <end position="257"/>
    </location>
</feature>
<organism evidence="2 3">
    <name type="scientific">Glacieibacterium frigidum</name>
    <dbReference type="NCBI Taxonomy" id="2593303"/>
    <lineage>
        <taxon>Bacteria</taxon>
        <taxon>Pseudomonadati</taxon>
        <taxon>Pseudomonadota</taxon>
        <taxon>Alphaproteobacteria</taxon>
        <taxon>Sphingomonadales</taxon>
        <taxon>Sphingosinicellaceae</taxon>
        <taxon>Glacieibacterium</taxon>
    </lineage>
</organism>
<dbReference type="PANTHER" id="PTHR33993">
    <property type="entry name" value="GLYOXALASE-RELATED"/>
    <property type="match status" value="1"/>
</dbReference>
<name>A0A552U8F9_9SPHN</name>
<sequence>MANANGTPIWFELTTPDQDAAQKFYTAVTGWSVAPSPTPEHGGYRLAGPGTTGVAGLMTPPAGMPAGQGGWSIYFASDDVDAMTDAVKSLGGAVIFGPMDIPQVGRFAVCSDPQGVTFSIMKGASPEDSQAFKQGAGNHGHGVWIELATPDPDAAIDFYSALFGWSKQGGMPMGELGEYSFIGRAKDDCPGAVMSSVATGAKARWNWYILVSDIDAAIETAKAGGGTLIQGPDEIPGGDYSANLTDAQGFEIGVVGARGQG</sequence>
<dbReference type="AlphaFoldDB" id="A0A552U8F9"/>
<dbReference type="SUPFAM" id="SSF54593">
    <property type="entry name" value="Glyoxalase/Bleomycin resistance protein/Dihydroxybiphenyl dioxygenase"/>
    <property type="match status" value="2"/>
</dbReference>
<dbReference type="InterPro" id="IPR004360">
    <property type="entry name" value="Glyas_Fos-R_dOase_dom"/>
</dbReference>
<dbReference type="EMBL" id="VJWA01000002">
    <property type="protein sequence ID" value="TRW14502.1"/>
    <property type="molecule type" value="Genomic_DNA"/>
</dbReference>
<dbReference type="OrthoDB" id="9793039at2"/>
<gene>
    <name evidence="2" type="ORF">FMM06_12415</name>
</gene>
<dbReference type="Gene3D" id="3.10.180.10">
    <property type="entry name" value="2,3-Dihydroxybiphenyl 1,2-Dioxygenase, domain 1"/>
    <property type="match status" value="2"/>
</dbReference>
<accession>A0A552U8F9</accession>
<evidence type="ECO:0000259" key="1">
    <source>
        <dbReference type="PROSITE" id="PS51819"/>
    </source>
</evidence>
<dbReference type="Pfam" id="PF00903">
    <property type="entry name" value="Glyoxalase"/>
    <property type="match status" value="2"/>
</dbReference>